<feature type="region of interest" description="Disordered" evidence="1">
    <location>
        <begin position="163"/>
        <end position="184"/>
    </location>
</feature>
<dbReference type="InterPro" id="IPR000626">
    <property type="entry name" value="Ubiquitin-like_dom"/>
</dbReference>
<name>A0A3G5A973_9VIRU</name>
<evidence type="ECO:0000313" key="4">
    <source>
        <dbReference type="EMBL" id="AYV82731.1"/>
    </source>
</evidence>
<evidence type="ECO:0000256" key="1">
    <source>
        <dbReference type="SAM" id="MobiDB-lite"/>
    </source>
</evidence>
<protein>
    <recommendedName>
        <fullName evidence="3">Ubiquitin-like domain-containing protein</fullName>
    </recommendedName>
</protein>
<dbReference type="EMBL" id="MK072384">
    <property type="protein sequence ID" value="AYV82731.1"/>
    <property type="molecule type" value="Genomic_DNA"/>
</dbReference>
<feature type="transmembrane region" description="Helical" evidence="2">
    <location>
        <begin position="136"/>
        <end position="155"/>
    </location>
</feature>
<dbReference type="InterPro" id="IPR019956">
    <property type="entry name" value="Ubiquitin_dom"/>
</dbReference>
<accession>A0A3G5A973</accession>
<keyword evidence="2" id="KW-1133">Transmembrane helix</keyword>
<keyword evidence="2" id="KW-0472">Membrane</keyword>
<dbReference type="PRINTS" id="PR00348">
    <property type="entry name" value="UBIQUITIN"/>
</dbReference>
<proteinExistence type="predicted"/>
<evidence type="ECO:0000259" key="3">
    <source>
        <dbReference type="PROSITE" id="PS50053"/>
    </source>
</evidence>
<gene>
    <name evidence="4" type="ORF">Hyperionvirus2_99</name>
</gene>
<feature type="domain" description="Ubiquitin-like" evidence="3">
    <location>
        <begin position="43"/>
        <end position="90"/>
    </location>
</feature>
<feature type="region of interest" description="Disordered" evidence="1">
    <location>
        <begin position="97"/>
        <end position="127"/>
    </location>
</feature>
<keyword evidence="2" id="KW-0812">Transmembrane</keyword>
<evidence type="ECO:0000256" key="2">
    <source>
        <dbReference type="SAM" id="Phobius"/>
    </source>
</evidence>
<organism evidence="4">
    <name type="scientific">Hyperionvirus sp</name>
    <dbReference type="NCBI Taxonomy" id="2487770"/>
    <lineage>
        <taxon>Viruses</taxon>
        <taxon>Varidnaviria</taxon>
        <taxon>Bamfordvirae</taxon>
        <taxon>Nucleocytoviricota</taxon>
        <taxon>Megaviricetes</taxon>
        <taxon>Imitervirales</taxon>
        <taxon>Mimiviridae</taxon>
        <taxon>Klosneuvirinae</taxon>
    </lineage>
</organism>
<reference evidence="4" key="1">
    <citation type="submission" date="2018-10" db="EMBL/GenBank/DDBJ databases">
        <title>Hidden diversity of soil giant viruses.</title>
        <authorList>
            <person name="Schulz F."/>
            <person name="Alteio L."/>
            <person name="Goudeau D."/>
            <person name="Ryan E.M."/>
            <person name="Malmstrom R.R."/>
            <person name="Blanchard J."/>
            <person name="Woyke T."/>
        </authorList>
    </citation>
    <scope>NUCLEOTIDE SEQUENCE</scope>
    <source>
        <strain evidence="4">HYV1</strain>
    </source>
</reference>
<dbReference type="SUPFAM" id="SSF54236">
    <property type="entry name" value="Ubiquitin-like"/>
    <property type="match status" value="1"/>
</dbReference>
<dbReference type="InterPro" id="IPR029071">
    <property type="entry name" value="Ubiquitin-like_domsf"/>
</dbReference>
<dbReference type="PROSITE" id="PS50053">
    <property type="entry name" value="UBIQUITIN_2"/>
    <property type="match status" value="1"/>
</dbReference>
<feature type="compositionally biased region" description="Polar residues" evidence="1">
    <location>
        <begin position="172"/>
        <end position="184"/>
    </location>
</feature>
<feature type="transmembrane region" description="Helical" evidence="2">
    <location>
        <begin position="24"/>
        <end position="45"/>
    </location>
</feature>
<sequence length="195" mass="21152">MFKRASNTYDVSIFLIKKLKLQSYVWRIIFHVLMSFVMGDHGILLRETAAARKKATADVISSGTIQAVKDELQEKEGIPADQEPLIFEGKLGEPIPAAPTESIPAPPAEPIPAASVEPTNEEKKTINPKNKKKHLWYMKLGGVIIGLGAVAAVIASSSASDPAVDVSKSQKLKTPTPNPKTISNPKTFCFNERCG</sequence>
<dbReference type="Gene3D" id="3.10.20.90">
    <property type="entry name" value="Phosphatidylinositol 3-kinase Catalytic Subunit, Chain A, domain 1"/>
    <property type="match status" value="1"/>
</dbReference>